<dbReference type="AlphaFoldDB" id="A0A8S2EW85"/>
<dbReference type="EMBL" id="CAJOBA010038756">
    <property type="protein sequence ID" value="CAF4066326.1"/>
    <property type="molecule type" value="Genomic_DNA"/>
</dbReference>
<dbReference type="Proteomes" id="UP000682733">
    <property type="component" value="Unassembled WGS sequence"/>
</dbReference>
<evidence type="ECO:0000313" key="2">
    <source>
        <dbReference type="EMBL" id="CAF4066326.1"/>
    </source>
</evidence>
<name>A0A8S2EW85_9BILA</name>
<feature type="non-terminal residue" evidence="1">
    <location>
        <position position="1"/>
    </location>
</feature>
<gene>
    <name evidence="1" type="ORF">OVA965_LOCUS26667</name>
    <name evidence="2" type="ORF">TMI583_LOCUS27408</name>
</gene>
<comment type="caution">
    <text evidence="1">The sequence shown here is derived from an EMBL/GenBank/DDBJ whole genome shotgun (WGS) entry which is preliminary data.</text>
</comment>
<organism evidence="1 3">
    <name type="scientific">Didymodactylos carnosus</name>
    <dbReference type="NCBI Taxonomy" id="1234261"/>
    <lineage>
        <taxon>Eukaryota</taxon>
        <taxon>Metazoa</taxon>
        <taxon>Spiralia</taxon>
        <taxon>Gnathifera</taxon>
        <taxon>Rotifera</taxon>
        <taxon>Eurotatoria</taxon>
        <taxon>Bdelloidea</taxon>
        <taxon>Philodinida</taxon>
        <taxon>Philodinidae</taxon>
        <taxon>Didymodactylos</taxon>
    </lineage>
</organism>
<proteinExistence type="predicted"/>
<protein>
    <submittedName>
        <fullName evidence="1">Uncharacterized protein</fullName>
    </submittedName>
</protein>
<reference evidence="1" key="1">
    <citation type="submission" date="2021-02" db="EMBL/GenBank/DDBJ databases">
        <authorList>
            <person name="Nowell W R."/>
        </authorList>
    </citation>
    <scope>NUCLEOTIDE SEQUENCE</scope>
</reference>
<evidence type="ECO:0000313" key="1">
    <source>
        <dbReference type="EMBL" id="CAF1259567.1"/>
    </source>
</evidence>
<dbReference type="Proteomes" id="UP000677228">
    <property type="component" value="Unassembled WGS sequence"/>
</dbReference>
<sequence>STMNGAYPSDLIQSQTPNAFLYLCRNYTLKMIDYYFDLYPYLCQLIQNEFQHCSIKTSTIMNVDDDCSILKLPDSALCVMYRKLTIDATNDEQINYFYELLKPIYEFISSNEFSNNCLASLTKFIQYLIQVQLGVRWVEFDAEYYTVVRFYCHTSFEKYQGKFL</sequence>
<accession>A0A8S2EW85</accession>
<evidence type="ECO:0000313" key="3">
    <source>
        <dbReference type="Proteomes" id="UP000677228"/>
    </source>
</evidence>
<dbReference type="EMBL" id="CAJNOK010017201">
    <property type="protein sequence ID" value="CAF1259567.1"/>
    <property type="molecule type" value="Genomic_DNA"/>
</dbReference>